<dbReference type="Proteomes" id="UP000800235">
    <property type="component" value="Unassembled WGS sequence"/>
</dbReference>
<evidence type="ECO:0000313" key="2">
    <source>
        <dbReference type="Proteomes" id="UP000800235"/>
    </source>
</evidence>
<name>A0A9P4TRN3_9PEZI</name>
<gene>
    <name evidence="1" type="ORF">EJ08DRAFT_600005</name>
</gene>
<dbReference type="OrthoDB" id="3936685at2759"/>
<accession>A0A9P4TRN3</accession>
<protein>
    <submittedName>
        <fullName evidence="1">Uncharacterized protein</fullName>
    </submittedName>
</protein>
<keyword evidence="2" id="KW-1185">Reference proteome</keyword>
<reference evidence="1" key="1">
    <citation type="journal article" date="2020" name="Stud. Mycol.">
        <title>101 Dothideomycetes genomes: a test case for predicting lifestyles and emergence of pathogens.</title>
        <authorList>
            <person name="Haridas S."/>
            <person name="Albert R."/>
            <person name="Binder M."/>
            <person name="Bloem J."/>
            <person name="Labutti K."/>
            <person name="Salamov A."/>
            <person name="Andreopoulos B."/>
            <person name="Baker S."/>
            <person name="Barry K."/>
            <person name="Bills G."/>
            <person name="Bluhm B."/>
            <person name="Cannon C."/>
            <person name="Castanera R."/>
            <person name="Culley D."/>
            <person name="Daum C."/>
            <person name="Ezra D."/>
            <person name="Gonzalez J."/>
            <person name="Henrissat B."/>
            <person name="Kuo A."/>
            <person name="Liang C."/>
            <person name="Lipzen A."/>
            <person name="Lutzoni F."/>
            <person name="Magnuson J."/>
            <person name="Mondo S."/>
            <person name="Nolan M."/>
            <person name="Ohm R."/>
            <person name="Pangilinan J."/>
            <person name="Park H.-J."/>
            <person name="Ramirez L."/>
            <person name="Alfaro M."/>
            <person name="Sun H."/>
            <person name="Tritt A."/>
            <person name="Yoshinaga Y."/>
            <person name="Zwiers L.-H."/>
            <person name="Turgeon B."/>
            <person name="Goodwin S."/>
            <person name="Spatafora J."/>
            <person name="Crous P."/>
            <person name="Grigoriev I."/>
        </authorList>
    </citation>
    <scope>NUCLEOTIDE SEQUENCE</scope>
    <source>
        <strain evidence="1">CBS 130266</strain>
    </source>
</reference>
<organism evidence="1 2">
    <name type="scientific">Tothia fuscella</name>
    <dbReference type="NCBI Taxonomy" id="1048955"/>
    <lineage>
        <taxon>Eukaryota</taxon>
        <taxon>Fungi</taxon>
        <taxon>Dikarya</taxon>
        <taxon>Ascomycota</taxon>
        <taxon>Pezizomycotina</taxon>
        <taxon>Dothideomycetes</taxon>
        <taxon>Pleosporomycetidae</taxon>
        <taxon>Venturiales</taxon>
        <taxon>Cylindrosympodiaceae</taxon>
        <taxon>Tothia</taxon>
    </lineage>
</organism>
<comment type="caution">
    <text evidence="1">The sequence shown here is derived from an EMBL/GenBank/DDBJ whole genome shotgun (WGS) entry which is preliminary data.</text>
</comment>
<evidence type="ECO:0000313" key="1">
    <source>
        <dbReference type="EMBL" id="KAF2417508.1"/>
    </source>
</evidence>
<sequence>ASLAEVFERAKKPVLARSEDGFTAIAIELLDMNKYTQQQARYKQNRDMLSITHSFVMAVGKEGIRILQSFSNDPKLPLYTFDQYIDRGGARLRSWKEANIFVENFKILLDLCGKYIINCQFSYKDCFEIDLSAAVANRFTKKTKSIAPTYAPFIRLHKMPNLKSSDLKKFQWDWTCGECNLRDDMKELSETHGHLTPEQCGIETKILYT</sequence>
<feature type="non-terminal residue" evidence="1">
    <location>
        <position position="1"/>
    </location>
</feature>
<dbReference type="AlphaFoldDB" id="A0A9P4TRN3"/>
<proteinExistence type="predicted"/>
<dbReference type="EMBL" id="MU007139">
    <property type="protein sequence ID" value="KAF2417508.1"/>
    <property type="molecule type" value="Genomic_DNA"/>
</dbReference>